<dbReference type="STRING" id="279824.SAMN03080617_00225"/>
<dbReference type="Proteomes" id="UP000198756">
    <property type="component" value="Unassembled WGS sequence"/>
</dbReference>
<dbReference type="GO" id="GO:0012505">
    <property type="term" value="C:endomembrane system"/>
    <property type="evidence" value="ECO:0007669"/>
    <property type="project" value="UniProtKB-SubCell"/>
</dbReference>
<keyword evidence="4" id="KW-0560">Oxidoreductase</keyword>
<comment type="subcellular location">
    <subcellularLocation>
        <location evidence="1">Endomembrane system</location>
        <topology evidence="1">Multi-pass membrane protein</topology>
    </subcellularLocation>
</comment>
<feature type="transmembrane region" description="Helical" evidence="6">
    <location>
        <begin position="50"/>
        <end position="72"/>
    </location>
</feature>
<evidence type="ECO:0000256" key="5">
    <source>
        <dbReference type="ARBA" id="ARBA00023136"/>
    </source>
</evidence>
<evidence type="ECO:0000313" key="9">
    <source>
        <dbReference type="Proteomes" id="UP000198756"/>
    </source>
</evidence>
<sequence length="267" mass="31780">MKTLEYLLSIDLNYIAIGLIAVFFTLEHILDTQFNFQRRGHHFWNSFLFMVPFLIGNLFWAVIFVFCIEWLNQNEIGLFHLIELPVWLKLILGVMILDLATYWFHRISHLVPVLWRFHRVHHSDTTMDSSTYFRGHPIEVLFWFGSAPILMSAIFGLDLFTIGVYVLVLTPFLVIEHSNLRFPSWLDKTIGLVITTPNLHKIHHDQDQHYTDSNFADIFILWDRIFGTYTYKPAEQVKLGLAEFDEDKKQRFWYLLKSPFIRIERKN</sequence>
<keyword evidence="2 6" id="KW-0812">Transmembrane</keyword>
<keyword evidence="9" id="KW-1185">Reference proteome</keyword>
<evidence type="ECO:0000256" key="2">
    <source>
        <dbReference type="ARBA" id="ARBA00022692"/>
    </source>
</evidence>
<evidence type="ECO:0000256" key="6">
    <source>
        <dbReference type="SAM" id="Phobius"/>
    </source>
</evidence>
<dbReference type="GO" id="GO:0050479">
    <property type="term" value="F:glyceryl-ether monooxygenase activity"/>
    <property type="evidence" value="ECO:0007669"/>
    <property type="project" value="TreeGrafter"/>
</dbReference>
<reference evidence="9" key="1">
    <citation type="submission" date="2016-10" db="EMBL/GenBank/DDBJ databases">
        <authorList>
            <person name="Varghese N."/>
            <person name="Submissions S."/>
        </authorList>
    </citation>
    <scope>NUCLEOTIDE SEQUENCE [LARGE SCALE GENOMIC DNA]</scope>
    <source>
        <strain evidence="9">DSM 22703</strain>
    </source>
</reference>
<proteinExistence type="predicted"/>
<dbReference type="InterPro" id="IPR051689">
    <property type="entry name" value="Sterol_desaturase/TMEM195"/>
</dbReference>
<dbReference type="RefSeq" id="WP_092728104.1">
    <property type="nucleotide sequence ID" value="NZ_FMXE01000002.1"/>
</dbReference>
<dbReference type="AlphaFoldDB" id="A0A1G5UZP8"/>
<keyword evidence="3 6" id="KW-1133">Transmembrane helix</keyword>
<dbReference type="InterPro" id="IPR006694">
    <property type="entry name" value="Fatty_acid_hydroxylase"/>
</dbReference>
<feature type="transmembrane region" description="Helical" evidence="6">
    <location>
        <begin position="12"/>
        <end position="30"/>
    </location>
</feature>
<dbReference type="GO" id="GO:0016020">
    <property type="term" value="C:membrane"/>
    <property type="evidence" value="ECO:0007669"/>
    <property type="project" value="GOC"/>
</dbReference>
<dbReference type="GO" id="GO:0006643">
    <property type="term" value="P:membrane lipid metabolic process"/>
    <property type="evidence" value="ECO:0007669"/>
    <property type="project" value="TreeGrafter"/>
</dbReference>
<evidence type="ECO:0000313" key="8">
    <source>
        <dbReference type="EMBL" id="SDA39090.1"/>
    </source>
</evidence>
<dbReference type="GO" id="GO:0008610">
    <property type="term" value="P:lipid biosynthetic process"/>
    <property type="evidence" value="ECO:0007669"/>
    <property type="project" value="InterPro"/>
</dbReference>
<dbReference type="OrthoDB" id="9770329at2"/>
<feature type="transmembrane region" description="Helical" evidence="6">
    <location>
        <begin position="84"/>
        <end position="104"/>
    </location>
</feature>
<keyword evidence="5 6" id="KW-0472">Membrane</keyword>
<dbReference type="EMBL" id="FMXE01000002">
    <property type="protein sequence ID" value="SDA39090.1"/>
    <property type="molecule type" value="Genomic_DNA"/>
</dbReference>
<dbReference type="PANTHER" id="PTHR21624:SF3">
    <property type="entry name" value="FATTY ACID HYDROXYLASE DOMAIN-CONTAINING PROTEIN"/>
    <property type="match status" value="1"/>
</dbReference>
<evidence type="ECO:0000256" key="3">
    <source>
        <dbReference type="ARBA" id="ARBA00022989"/>
    </source>
</evidence>
<dbReference type="PANTHER" id="PTHR21624">
    <property type="entry name" value="STEROL DESATURASE-RELATED PROTEIN"/>
    <property type="match status" value="1"/>
</dbReference>
<accession>A0A1G5UZP8</accession>
<feature type="domain" description="Fatty acid hydroxylase" evidence="7">
    <location>
        <begin position="91"/>
        <end position="228"/>
    </location>
</feature>
<evidence type="ECO:0000259" key="7">
    <source>
        <dbReference type="Pfam" id="PF04116"/>
    </source>
</evidence>
<protein>
    <submittedName>
        <fullName evidence="8">Fatty acid hydroxylase superfamily protein</fullName>
    </submittedName>
</protein>
<feature type="transmembrane region" description="Helical" evidence="6">
    <location>
        <begin position="149"/>
        <end position="175"/>
    </location>
</feature>
<evidence type="ECO:0000256" key="1">
    <source>
        <dbReference type="ARBA" id="ARBA00004127"/>
    </source>
</evidence>
<gene>
    <name evidence="8" type="ORF">SAMN03080617_00225</name>
</gene>
<evidence type="ECO:0000256" key="4">
    <source>
        <dbReference type="ARBA" id="ARBA00023002"/>
    </source>
</evidence>
<dbReference type="Pfam" id="PF04116">
    <property type="entry name" value="FA_hydroxylase"/>
    <property type="match status" value="1"/>
</dbReference>
<organism evidence="8 9">
    <name type="scientific">Algoriphagus alkaliphilus</name>
    <dbReference type="NCBI Taxonomy" id="279824"/>
    <lineage>
        <taxon>Bacteria</taxon>
        <taxon>Pseudomonadati</taxon>
        <taxon>Bacteroidota</taxon>
        <taxon>Cytophagia</taxon>
        <taxon>Cytophagales</taxon>
        <taxon>Cyclobacteriaceae</taxon>
        <taxon>Algoriphagus</taxon>
    </lineage>
</organism>
<name>A0A1G5UZP8_9BACT</name>
<dbReference type="GO" id="GO:0005506">
    <property type="term" value="F:iron ion binding"/>
    <property type="evidence" value="ECO:0007669"/>
    <property type="project" value="InterPro"/>
</dbReference>